<evidence type="ECO:0000256" key="2">
    <source>
        <dbReference type="ARBA" id="ARBA00022448"/>
    </source>
</evidence>
<evidence type="ECO:0000256" key="3">
    <source>
        <dbReference type="ARBA" id="ARBA00022475"/>
    </source>
</evidence>
<dbReference type="PANTHER" id="PTHR43790:SF3">
    <property type="entry name" value="D-ALLOSE IMPORT ATP-BINDING PROTEIN ALSA-RELATED"/>
    <property type="match status" value="1"/>
</dbReference>
<dbReference type="SMART" id="SM00382">
    <property type="entry name" value="AAA"/>
    <property type="match status" value="2"/>
</dbReference>
<dbReference type="GO" id="GO:0016887">
    <property type="term" value="F:ATP hydrolysis activity"/>
    <property type="evidence" value="ECO:0007669"/>
    <property type="project" value="InterPro"/>
</dbReference>
<dbReference type="SUPFAM" id="SSF52540">
    <property type="entry name" value="P-loop containing nucleoside triphosphate hydrolases"/>
    <property type="match status" value="2"/>
</dbReference>
<proteinExistence type="predicted"/>
<keyword evidence="3" id="KW-1003">Cell membrane</keyword>
<dbReference type="InterPro" id="IPR050107">
    <property type="entry name" value="ABC_carbohydrate_import_ATPase"/>
</dbReference>
<dbReference type="PANTHER" id="PTHR43790">
    <property type="entry name" value="CARBOHYDRATE TRANSPORT ATP-BINDING PROTEIN MG119-RELATED"/>
    <property type="match status" value="1"/>
</dbReference>
<dbReference type="CDD" id="cd03215">
    <property type="entry name" value="ABC_Carb_Monos_II"/>
    <property type="match status" value="1"/>
</dbReference>
<dbReference type="GO" id="GO:0005886">
    <property type="term" value="C:plasma membrane"/>
    <property type="evidence" value="ECO:0007669"/>
    <property type="project" value="UniProtKB-SubCell"/>
</dbReference>
<sequence length="517" mass="57162">MTAGGTAMEKQVVIETRNVRKTFPGVVALDGINLRFKAGEVHAIIGENGAGKSTLMNILSGVYAPDSGSEVRYKGSRVEFRSTADAAKCQIAMIHQENSLVKHLTVYENIYLGHFIKKGAFIDKRAMRESAAELLKKMHIDWIKPGTLVNDLSASEQQLVEIAKALSRDPETIIFDEPTASLTVRESQILMDIIRELRDRNVAIVFISHHLEELFEIADVISVLRDGQYIGTYDIREIDIPRLISLMVGRELKSNVPGKTAEMIGKRSATLQNEIVLEARDFCLPGKVEHVDFVLHRGEILGFAGLVGAGRTELMECVFGYTRPSGGTLYLNGREVRFHTPKEAVAQGLGMLSEDRKSNGILGLHSVQDNINSASWPKLRGRGRFVSKPAEKRNALDFIHKLNVKTPNANVRISTLSGGNQQKALIGRILSIKPQVLILDEPTHGIDVGAKQEIYDIINQLADEGISILLISSELPELITLSHRIIVMHEGRISGRLEFSEFAQEQILSYASGTETI</sequence>
<dbReference type="EMBL" id="FOIM01000001">
    <property type="protein sequence ID" value="SET00152.1"/>
    <property type="molecule type" value="Genomic_DNA"/>
</dbReference>
<keyword evidence="9" id="KW-0472">Membrane</keyword>
<dbReference type="GO" id="GO:0005524">
    <property type="term" value="F:ATP binding"/>
    <property type="evidence" value="ECO:0007669"/>
    <property type="project" value="UniProtKB-KW"/>
</dbReference>
<evidence type="ECO:0000259" key="10">
    <source>
        <dbReference type="PROSITE" id="PS50893"/>
    </source>
</evidence>
<evidence type="ECO:0000256" key="6">
    <source>
        <dbReference type="ARBA" id="ARBA00022741"/>
    </source>
</evidence>
<organism evidence="11 12">
    <name type="scientific">Enterocloster lavalensis</name>
    <dbReference type="NCBI Taxonomy" id="460384"/>
    <lineage>
        <taxon>Bacteria</taxon>
        <taxon>Bacillati</taxon>
        <taxon>Bacillota</taxon>
        <taxon>Clostridia</taxon>
        <taxon>Lachnospirales</taxon>
        <taxon>Lachnospiraceae</taxon>
        <taxon>Enterocloster</taxon>
    </lineage>
</organism>
<accession>A0A1I0B2I6</accession>
<dbReference type="CDD" id="cd03216">
    <property type="entry name" value="ABC_Carb_Monos_I"/>
    <property type="match status" value="1"/>
</dbReference>
<name>A0A1I0B2I6_9FIRM</name>
<dbReference type="STRING" id="460384.SAMN05216313_101292"/>
<keyword evidence="5" id="KW-0677">Repeat</keyword>
<evidence type="ECO:0000256" key="5">
    <source>
        <dbReference type="ARBA" id="ARBA00022737"/>
    </source>
</evidence>
<evidence type="ECO:0000256" key="4">
    <source>
        <dbReference type="ARBA" id="ARBA00022597"/>
    </source>
</evidence>
<gene>
    <name evidence="11" type="ORF">SAMN05216313_101292</name>
</gene>
<dbReference type="Pfam" id="PF00005">
    <property type="entry name" value="ABC_tran"/>
    <property type="match status" value="2"/>
</dbReference>
<evidence type="ECO:0000313" key="11">
    <source>
        <dbReference type="EMBL" id="SET00152.1"/>
    </source>
</evidence>
<evidence type="ECO:0000313" key="12">
    <source>
        <dbReference type="Proteomes" id="UP000198508"/>
    </source>
</evidence>
<dbReference type="InterPro" id="IPR003593">
    <property type="entry name" value="AAA+_ATPase"/>
</dbReference>
<protein>
    <submittedName>
        <fullName evidence="11">Monosaccharide ABC transporter ATP-binding protein, CUT2 family</fullName>
    </submittedName>
</protein>
<dbReference type="AlphaFoldDB" id="A0A1I0B2I6"/>
<dbReference type="InterPro" id="IPR003439">
    <property type="entry name" value="ABC_transporter-like_ATP-bd"/>
</dbReference>
<evidence type="ECO:0000256" key="1">
    <source>
        <dbReference type="ARBA" id="ARBA00004202"/>
    </source>
</evidence>
<dbReference type="PROSITE" id="PS00211">
    <property type="entry name" value="ABC_TRANSPORTER_1"/>
    <property type="match status" value="1"/>
</dbReference>
<feature type="domain" description="ABC transporter" evidence="10">
    <location>
        <begin position="271"/>
        <end position="515"/>
    </location>
</feature>
<dbReference type="InterPro" id="IPR017871">
    <property type="entry name" value="ABC_transporter-like_CS"/>
</dbReference>
<keyword evidence="4" id="KW-0762">Sugar transport</keyword>
<keyword evidence="6" id="KW-0547">Nucleotide-binding</keyword>
<keyword evidence="7 11" id="KW-0067">ATP-binding</keyword>
<comment type="subcellular location">
    <subcellularLocation>
        <location evidence="1">Cell membrane</location>
        <topology evidence="1">Peripheral membrane protein</topology>
    </subcellularLocation>
</comment>
<keyword evidence="2" id="KW-0813">Transport</keyword>
<evidence type="ECO:0000256" key="8">
    <source>
        <dbReference type="ARBA" id="ARBA00022967"/>
    </source>
</evidence>
<dbReference type="FunFam" id="3.40.50.300:FF:000127">
    <property type="entry name" value="Ribose import ATP-binding protein RbsA"/>
    <property type="match status" value="1"/>
</dbReference>
<keyword evidence="8" id="KW-1278">Translocase</keyword>
<dbReference type="InterPro" id="IPR027417">
    <property type="entry name" value="P-loop_NTPase"/>
</dbReference>
<reference evidence="12" key="1">
    <citation type="submission" date="2016-10" db="EMBL/GenBank/DDBJ databases">
        <authorList>
            <person name="Varghese N."/>
            <person name="Submissions S."/>
        </authorList>
    </citation>
    <scope>NUCLEOTIDE SEQUENCE [LARGE SCALE GENOMIC DNA]</scope>
    <source>
        <strain evidence="12">NLAE-zl-G277</strain>
    </source>
</reference>
<feature type="domain" description="ABC transporter" evidence="10">
    <location>
        <begin position="14"/>
        <end position="251"/>
    </location>
</feature>
<evidence type="ECO:0000256" key="7">
    <source>
        <dbReference type="ARBA" id="ARBA00022840"/>
    </source>
</evidence>
<evidence type="ECO:0000256" key="9">
    <source>
        <dbReference type="ARBA" id="ARBA00023136"/>
    </source>
</evidence>
<keyword evidence="12" id="KW-1185">Reference proteome</keyword>
<dbReference type="Proteomes" id="UP000198508">
    <property type="component" value="Unassembled WGS sequence"/>
</dbReference>
<dbReference type="PROSITE" id="PS50893">
    <property type="entry name" value="ABC_TRANSPORTER_2"/>
    <property type="match status" value="2"/>
</dbReference>
<dbReference type="Gene3D" id="3.40.50.300">
    <property type="entry name" value="P-loop containing nucleotide triphosphate hydrolases"/>
    <property type="match status" value="2"/>
</dbReference>